<feature type="region of interest" description="Disordered" evidence="1">
    <location>
        <begin position="90"/>
        <end position="110"/>
    </location>
</feature>
<feature type="region of interest" description="Disordered" evidence="1">
    <location>
        <begin position="734"/>
        <end position="771"/>
    </location>
</feature>
<feature type="region of interest" description="Disordered" evidence="1">
    <location>
        <begin position="1"/>
        <end position="52"/>
    </location>
</feature>
<dbReference type="Proteomes" id="UP000192257">
    <property type="component" value="Unassembled WGS sequence"/>
</dbReference>
<gene>
    <name evidence="2" type="ORF">TM35_000331330</name>
</gene>
<sequence>MRAVNQKAGVNNLGKANARARSLPSPVVAGRGRAGHNINHPFINRNGLRNDNFSDDDDDDLSLSSDNMTALPTSVVNCTANRYIGLVSQSEYETTDDEEEGSYSDSSLERSGEYKPLGFTIILGNQPRTPYKRKVSSINVNLSVESQNVMSISDVPLPAKCNIRRPSVSGVHKGYNYEFEVSQSESEVEIAEPQEDALNAIIINKLVKRLRDPSIKVSSREFEELNWDDPNFEKELSALKEVASYIEVKETMLKVGKEGIIKAADRIDQKIKEILMTLPEVVVVKKKDKIIEGSGILRTQEKTVNKSELPMNPEKAHVNVEREKNLQTANMNGVKGDSKESHMQARPSKKKKMTDSMLLKADATAITKESTMTSAKVSKKKNRESLLISQDIPCPVKEATFSENEKPSRRKRSEKNTSKISLVMDTLPEETGDEIVETEYMIPEETQKKNESPGVLRAKSMRDGNKETVNNDKEIATKDTESSSKKKRRSQKNRSVSLLVECVPEEPAGDLIHEKDISLRNKNATSEQNARSKKNDASLKKRRSRKHINNRSITFTEVIDDESAHDIVETVAERLTEKEYVPAPPSASKTNKNDRRRRERNNASRSNLSFAELPEVIDQTVEDDCADGISKSTTRGSGRHALEEKRKPHNKKNTVVPSDSNKKSETTTSEKSKRKPGDEKKRHRRTNDCPRSRELEYSFIPDEVSSEIKDADGDAEYLKPKKESLSRLSEHHLLSRKDTQQSNDLNVPNGGLPQLVPISATSSSRTKSGRGYHNMVNMAKLPDLAGSEIPDNIVEPLNSKKAPPKRSAPVDVVNKSKKSRSIKSNHPSRSQTSFMALPDENIIELKENVGDMINGTGRENSVNKPISSHRSGRPRNSAASSMVSVGIIPPVELADNVEFPS</sequence>
<name>A0A1X0NLT4_9TRYP</name>
<dbReference type="AlphaFoldDB" id="A0A1X0NLT4"/>
<organism evidence="2 3">
    <name type="scientific">Trypanosoma theileri</name>
    <dbReference type="NCBI Taxonomy" id="67003"/>
    <lineage>
        <taxon>Eukaryota</taxon>
        <taxon>Discoba</taxon>
        <taxon>Euglenozoa</taxon>
        <taxon>Kinetoplastea</taxon>
        <taxon>Metakinetoplastina</taxon>
        <taxon>Trypanosomatida</taxon>
        <taxon>Trypanosomatidae</taxon>
        <taxon>Trypanosoma</taxon>
    </lineage>
</organism>
<feature type="compositionally biased region" description="Polar residues" evidence="1">
    <location>
        <begin position="857"/>
        <end position="869"/>
    </location>
</feature>
<feature type="compositionally biased region" description="Acidic residues" evidence="1">
    <location>
        <begin position="427"/>
        <end position="437"/>
    </location>
</feature>
<reference evidence="2 3" key="1">
    <citation type="submission" date="2017-03" db="EMBL/GenBank/DDBJ databases">
        <title>An alternative strategy for trypanosome survival in the mammalian bloodstream revealed through genome and transcriptome analysis of the ubiquitous bovine parasite Trypanosoma (Megatrypanum) theileri.</title>
        <authorList>
            <person name="Kelly S."/>
            <person name="Ivens A."/>
            <person name="Mott A."/>
            <person name="O'Neill E."/>
            <person name="Emms D."/>
            <person name="Macleod O."/>
            <person name="Voorheis P."/>
            <person name="Matthews J."/>
            <person name="Matthews K."/>
            <person name="Carrington M."/>
        </authorList>
    </citation>
    <scope>NUCLEOTIDE SEQUENCE [LARGE SCALE GENOMIC DNA]</scope>
    <source>
        <strain evidence="2">Edinburgh</strain>
    </source>
</reference>
<feature type="compositionally biased region" description="Basic and acidic residues" evidence="1">
    <location>
        <begin position="660"/>
        <end position="696"/>
    </location>
</feature>
<evidence type="ECO:0000313" key="2">
    <source>
        <dbReference type="EMBL" id="ORC85676.1"/>
    </source>
</evidence>
<comment type="caution">
    <text evidence="2">The sequence shown here is derived from an EMBL/GenBank/DDBJ whole genome shotgun (WGS) entry which is preliminary data.</text>
</comment>
<dbReference type="EMBL" id="NBCO01000033">
    <property type="protein sequence ID" value="ORC85676.1"/>
    <property type="molecule type" value="Genomic_DNA"/>
</dbReference>
<evidence type="ECO:0000256" key="1">
    <source>
        <dbReference type="SAM" id="MobiDB-lite"/>
    </source>
</evidence>
<evidence type="ECO:0000313" key="3">
    <source>
        <dbReference type="Proteomes" id="UP000192257"/>
    </source>
</evidence>
<feature type="region of interest" description="Disordered" evidence="1">
    <location>
        <begin position="794"/>
        <end position="834"/>
    </location>
</feature>
<feature type="compositionally biased region" description="Acidic residues" evidence="1">
    <location>
        <begin position="93"/>
        <end position="102"/>
    </location>
</feature>
<feature type="region of interest" description="Disordered" evidence="1">
    <location>
        <begin position="398"/>
        <end position="495"/>
    </location>
</feature>
<keyword evidence="3" id="KW-1185">Reference proteome</keyword>
<dbReference type="OrthoDB" id="263475at2759"/>
<dbReference type="RefSeq" id="XP_028879742.1">
    <property type="nucleotide sequence ID" value="XM_029028889.1"/>
</dbReference>
<dbReference type="GeneID" id="39988669"/>
<feature type="region of interest" description="Disordered" evidence="1">
    <location>
        <begin position="706"/>
        <end position="725"/>
    </location>
</feature>
<feature type="region of interest" description="Disordered" evidence="1">
    <location>
        <begin position="575"/>
        <end position="700"/>
    </location>
</feature>
<feature type="region of interest" description="Disordered" evidence="1">
    <location>
        <begin position="331"/>
        <end position="356"/>
    </location>
</feature>
<feature type="region of interest" description="Disordered" evidence="1">
    <location>
        <begin position="852"/>
        <end position="885"/>
    </location>
</feature>
<dbReference type="VEuPathDB" id="TriTrypDB:TM35_000331330"/>
<feature type="region of interest" description="Disordered" evidence="1">
    <location>
        <begin position="513"/>
        <end position="545"/>
    </location>
</feature>
<feature type="compositionally biased region" description="Polar residues" evidence="1">
    <location>
        <begin position="825"/>
        <end position="834"/>
    </location>
</feature>
<feature type="compositionally biased region" description="Polar residues" evidence="1">
    <location>
        <begin position="520"/>
        <end position="529"/>
    </location>
</feature>
<proteinExistence type="predicted"/>
<feature type="compositionally biased region" description="Basic and acidic residues" evidence="1">
    <location>
        <begin position="460"/>
        <end position="484"/>
    </location>
</feature>
<accession>A0A1X0NLT4</accession>
<protein>
    <submittedName>
        <fullName evidence="2">Putative axoneme central apparatus protein</fullName>
    </submittedName>
</protein>